<feature type="domain" description="AMP-binding enzyme C-terminal" evidence="6">
    <location>
        <begin position="458"/>
        <end position="536"/>
    </location>
</feature>
<dbReference type="Pfam" id="PF00501">
    <property type="entry name" value="AMP-binding"/>
    <property type="match status" value="1"/>
</dbReference>
<dbReference type="CDD" id="cd05971">
    <property type="entry name" value="MACS_like_3"/>
    <property type="match status" value="1"/>
</dbReference>
<evidence type="ECO:0000259" key="6">
    <source>
        <dbReference type="Pfam" id="PF13193"/>
    </source>
</evidence>
<dbReference type="InterPro" id="IPR051087">
    <property type="entry name" value="Mitochondrial_ACSM"/>
</dbReference>
<evidence type="ECO:0000313" key="7">
    <source>
        <dbReference type="EMBL" id="CAA9439662.1"/>
    </source>
</evidence>
<protein>
    <submittedName>
        <fullName evidence="7">Acetyl-CoA synthetase</fullName>
        <ecNumber evidence="7">6.2.1.1</ecNumber>
    </submittedName>
</protein>
<dbReference type="InterPro" id="IPR049515">
    <property type="entry name" value="MACS_put"/>
</dbReference>
<keyword evidence="4" id="KW-0067">ATP-binding</keyword>
<dbReference type="InterPro" id="IPR000873">
    <property type="entry name" value="AMP-dep_synth/lig_dom"/>
</dbReference>
<dbReference type="GO" id="GO:0003987">
    <property type="term" value="F:acetate-CoA ligase activity"/>
    <property type="evidence" value="ECO:0007669"/>
    <property type="project" value="UniProtKB-EC"/>
</dbReference>
<dbReference type="Gene3D" id="3.40.50.12780">
    <property type="entry name" value="N-terminal domain of ligase-like"/>
    <property type="match status" value="1"/>
</dbReference>
<dbReference type="InterPro" id="IPR020845">
    <property type="entry name" value="AMP-binding_CS"/>
</dbReference>
<sequence>MDFWQSLASRLPRDLDYPTLYESFSWDLPANYNIGADVCDRHAHDKGRLALIHDLGDGTARKWTFFELKRASDRFANALRSLGVGRGDRVAVLLSQSPELPIAHVAAYKLGAVVVPLFALFGEEALRFRLRDSGATVIVTDVDHHEVVAALGEELPDLEHIILTDGERAGTRSFDALVRDASPSLEPVETRPEDPAIIIYTSGTTGSPKGALHGHGILLGHLPGVSLPHELAPRAGDLFWTPADWAWIGGLFDVLFPALHWGLPVVSTRMQGFDPEKAFDLMERWGVQNAFFPPTALKVMRTIENPRERWALELQTIGCGGEPLGEETFDWAREELGIAINEFYGQTECNLVLSNCNTLATARPGSIGRPVPGHRVAVIDEKGNELSLGKEGEIAVKRPDPVMMLGYWNNEEATHEKFVGDWLKTGDLASVDDEGYFRFVGRNDDVIISAGYRIGPVEIEETLAKHRDVLMAAAVGKPDETRGQVVKAFVILREGCEGTEDLATELQHLVKKRLGAHEYPREVEFVGELPMTPTGKVRRNVLRDQQTGEGATR</sequence>
<dbReference type="InterPro" id="IPR025110">
    <property type="entry name" value="AMP-bd_C"/>
</dbReference>
<keyword evidence="2 7" id="KW-0436">Ligase</keyword>
<dbReference type="Gene3D" id="3.30.300.30">
    <property type="match status" value="1"/>
</dbReference>
<evidence type="ECO:0000256" key="1">
    <source>
        <dbReference type="ARBA" id="ARBA00006432"/>
    </source>
</evidence>
<dbReference type="GO" id="GO:0005524">
    <property type="term" value="F:ATP binding"/>
    <property type="evidence" value="ECO:0007669"/>
    <property type="project" value="UniProtKB-KW"/>
</dbReference>
<dbReference type="GO" id="GO:0004321">
    <property type="term" value="F:fatty-acyl-CoA synthase activity"/>
    <property type="evidence" value="ECO:0007669"/>
    <property type="project" value="TreeGrafter"/>
</dbReference>
<dbReference type="EC" id="6.2.1.1" evidence="7"/>
<evidence type="ECO:0000259" key="5">
    <source>
        <dbReference type="Pfam" id="PF00501"/>
    </source>
</evidence>
<dbReference type="InterPro" id="IPR042099">
    <property type="entry name" value="ANL_N_sf"/>
</dbReference>
<dbReference type="GO" id="GO:0006637">
    <property type="term" value="P:acyl-CoA metabolic process"/>
    <property type="evidence" value="ECO:0007669"/>
    <property type="project" value="TreeGrafter"/>
</dbReference>
<feature type="domain" description="AMP-dependent synthetase/ligase" evidence="5">
    <location>
        <begin position="45"/>
        <end position="408"/>
    </location>
</feature>
<comment type="similarity">
    <text evidence="1">Belongs to the ATP-dependent AMP-binding enzyme family.</text>
</comment>
<gene>
    <name evidence="7" type="ORF">AVDCRST_MAG37-1232</name>
</gene>
<evidence type="ECO:0000256" key="4">
    <source>
        <dbReference type="ARBA" id="ARBA00022840"/>
    </source>
</evidence>
<dbReference type="PANTHER" id="PTHR43605">
    <property type="entry name" value="ACYL-COENZYME A SYNTHETASE"/>
    <property type="match status" value="1"/>
</dbReference>
<keyword evidence="3" id="KW-0547">Nucleotide-binding</keyword>
<reference evidence="7" key="1">
    <citation type="submission" date="2020-02" db="EMBL/GenBank/DDBJ databases">
        <authorList>
            <person name="Meier V. D."/>
        </authorList>
    </citation>
    <scope>NUCLEOTIDE SEQUENCE</scope>
    <source>
        <strain evidence="7">AVDCRST_MAG37</strain>
    </source>
</reference>
<organism evidence="7">
    <name type="scientific">uncultured Rubrobacteraceae bacterium</name>
    <dbReference type="NCBI Taxonomy" id="349277"/>
    <lineage>
        <taxon>Bacteria</taxon>
        <taxon>Bacillati</taxon>
        <taxon>Actinomycetota</taxon>
        <taxon>Rubrobacteria</taxon>
        <taxon>Rubrobacterales</taxon>
        <taxon>Rubrobacteraceae</taxon>
        <taxon>environmental samples</taxon>
    </lineage>
</organism>
<dbReference type="EMBL" id="CADCVD010000051">
    <property type="protein sequence ID" value="CAA9439662.1"/>
    <property type="molecule type" value="Genomic_DNA"/>
</dbReference>
<evidence type="ECO:0000256" key="3">
    <source>
        <dbReference type="ARBA" id="ARBA00022741"/>
    </source>
</evidence>
<dbReference type="AlphaFoldDB" id="A0A6J4QFX6"/>
<evidence type="ECO:0000256" key="2">
    <source>
        <dbReference type="ARBA" id="ARBA00022598"/>
    </source>
</evidence>
<dbReference type="GO" id="GO:0006633">
    <property type="term" value="P:fatty acid biosynthetic process"/>
    <property type="evidence" value="ECO:0007669"/>
    <property type="project" value="TreeGrafter"/>
</dbReference>
<dbReference type="FunFam" id="3.30.300.30:FF:000005">
    <property type="entry name" value="Acyl-coenzyme A synthetase ACSM5, mitochondrial"/>
    <property type="match status" value="1"/>
</dbReference>
<dbReference type="PANTHER" id="PTHR43605:SF10">
    <property type="entry name" value="ACYL-COA SYNTHETASE MEDIUM CHAIN FAMILY MEMBER 3"/>
    <property type="match status" value="1"/>
</dbReference>
<dbReference type="GO" id="GO:0015645">
    <property type="term" value="F:fatty acid ligase activity"/>
    <property type="evidence" value="ECO:0007669"/>
    <property type="project" value="TreeGrafter"/>
</dbReference>
<dbReference type="SUPFAM" id="SSF56801">
    <property type="entry name" value="Acetyl-CoA synthetase-like"/>
    <property type="match status" value="1"/>
</dbReference>
<dbReference type="Pfam" id="PF13193">
    <property type="entry name" value="AMP-binding_C"/>
    <property type="match status" value="1"/>
</dbReference>
<dbReference type="PROSITE" id="PS00455">
    <property type="entry name" value="AMP_BINDING"/>
    <property type="match status" value="1"/>
</dbReference>
<name>A0A6J4QFX6_9ACTN</name>
<proteinExistence type="inferred from homology"/>
<accession>A0A6J4QFX6</accession>
<dbReference type="InterPro" id="IPR045851">
    <property type="entry name" value="AMP-bd_C_sf"/>
</dbReference>